<evidence type="ECO:0000313" key="2">
    <source>
        <dbReference type="EMBL" id="KAK9991394.1"/>
    </source>
</evidence>
<dbReference type="Proteomes" id="UP001459277">
    <property type="component" value="Unassembled WGS sequence"/>
</dbReference>
<keyword evidence="3" id="KW-1185">Reference proteome</keyword>
<evidence type="ECO:0000313" key="3">
    <source>
        <dbReference type="Proteomes" id="UP001459277"/>
    </source>
</evidence>
<feature type="region of interest" description="Disordered" evidence="1">
    <location>
        <begin position="44"/>
        <end position="64"/>
    </location>
</feature>
<protein>
    <submittedName>
        <fullName evidence="2">Uncharacterized protein</fullName>
    </submittedName>
</protein>
<accession>A0AAW2C2R1</accession>
<proteinExistence type="predicted"/>
<evidence type="ECO:0000256" key="1">
    <source>
        <dbReference type="SAM" id="MobiDB-lite"/>
    </source>
</evidence>
<sequence length="185" mass="21339">MSEKGEHPNTEEPSNTHELLNTIVASQIQLREDINHIMQQFQNSKNNQAGDKTDHDQPVEDSEKKINERMNKMKEMIRRAPLITTITQIEDAINNGTIKTDDPPRFKKNVGSNFKAIEISNIHKNCPYQLIAPTEPVQVPQVPRPKREFLELYMPMSQVYDKPKAKGLLKPLYPRPIPNPFTLKF</sequence>
<feature type="compositionally biased region" description="Basic and acidic residues" evidence="1">
    <location>
        <begin position="51"/>
        <end position="64"/>
    </location>
</feature>
<reference evidence="2 3" key="1">
    <citation type="submission" date="2024-01" db="EMBL/GenBank/DDBJ databases">
        <title>A telomere-to-telomere, gap-free genome of sweet tea (Lithocarpus litseifolius).</title>
        <authorList>
            <person name="Zhou J."/>
        </authorList>
    </citation>
    <scope>NUCLEOTIDE SEQUENCE [LARGE SCALE GENOMIC DNA]</scope>
    <source>
        <strain evidence="2">Zhou-2022a</strain>
        <tissue evidence="2">Leaf</tissue>
    </source>
</reference>
<organism evidence="2 3">
    <name type="scientific">Lithocarpus litseifolius</name>
    <dbReference type="NCBI Taxonomy" id="425828"/>
    <lineage>
        <taxon>Eukaryota</taxon>
        <taxon>Viridiplantae</taxon>
        <taxon>Streptophyta</taxon>
        <taxon>Embryophyta</taxon>
        <taxon>Tracheophyta</taxon>
        <taxon>Spermatophyta</taxon>
        <taxon>Magnoliopsida</taxon>
        <taxon>eudicotyledons</taxon>
        <taxon>Gunneridae</taxon>
        <taxon>Pentapetalae</taxon>
        <taxon>rosids</taxon>
        <taxon>fabids</taxon>
        <taxon>Fagales</taxon>
        <taxon>Fagaceae</taxon>
        <taxon>Lithocarpus</taxon>
    </lineage>
</organism>
<comment type="caution">
    <text evidence="2">The sequence shown here is derived from an EMBL/GenBank/DDBJ whole genome shotgun (WGS) entry which is preliminary data.</text>
</comment>
<name>A0AAW2C2R1_9ROSI</name>
<dbReference type="EMBL" id="JAZDWU010000009">
    <property type="protein sequence ID" value="KAK9991394.1"/>
    <property type="molecule type" value="Genomic_DNA"/>
</dbReference>
<gene>
    <name evidence="2" type="ORF">SO802_026379</name>
</gene>
<dbReference type="AlphaFoldDB" id="A0AAW2C2R1"/>